<reference evidence="6" key="1">
    <citation type="submission" date="2019-08" db="EMBL/GenBank/DDBJ databases">
        <title>The genome of the North American firefly Photinus pyralis.</title>
        <authorList>
            <consortium name="Photinus pyralis genome working group"/>
            <person name="Fallon T.R."/>
            <person name="Sander Lower S.E."/>
            <person name="Weng J.-K."/>
        </authorList>
    </citation>
    <scope>NUCLEOTIDE SEQUENCE</scope>
    <source>
        <strain evidence="6">TRF0915ILg1</strain>
        <tissue evidence="6">Whole body</tissue>
    </source>
</reference>
<dbReference type="SMART" id="SM00708">
    <property type="entry name" value="PhBP"/>
    <property type="match status" value="1"/>
</dbReference>
<evidence type="ECO:0000313" key="6">
    <source>
        <dbReference type="EMBL" id="KAF2881152.1"/>
    </source>
</evidence>
<comment type="similarity">
    <text evidence="2">Belongs to the PBP/GOBP family.</text>
</comment>
<dbReference type="EMBL" id="VTPC01090851">
    <property type="protein sequence ID" value="KAF2881152.1"/>
    <property type="molecule type" value="Genomic_DNA"/>
</dbReference>
<dbReference type="GO" id="GO:0007608">
    <property type="term" value="P:sensory perception of smell"/>
    <property type="evidence" value="ECO:0007669"/>
    <property type="project" value="TreeGrafter"/>
</dbReference>
<dbReference type="InterPro" id="IPR036728">
    <property type="entry name" value="PBP_GOBP_sf"/>
</dbReference>
<gene>
    <name evidence="6" type="ORF">ILUMI_25026</name>
</gene>
<evidence type="ECO:0000256" key="5">
    <source>
        <dbReference type="SAM" id="SignalP"/>
    </source>
</evidence>
<dbReference type="Proteomes" id="UP000801492">
    <property type="component" value="Unassembled WGS sequence"/>
</dbReference>
<organism evidence="6 7">
    <name type="scientific">Ignelater luminosus</name>
    <name type="common">Cucubano</name>
    <name type="synonym">Pyrophorus luminosus</name>
    <dbReference type="NCBI Taxonomy" id="2038154"/>
    <lineage>
        <taxon>Eukaryota</taxon>
        <taxon>Metazoa</taxon>
        <taxon>Ecdysozoa</taxon>
        <taxon>Arthropoda</taxon>
        <taxon>Hexapoda</taxon>
        <taxon>Insecta</taxon>
        <taxon>Pterygota</taxon>
        <taxon>Neoptera</taxon>
        <taxon>Endopterygota</taxon>
        <taxon>Coleoptera</taxon>
        <taxon>Polyphaga</taxon>
        <taxon>Elateriformia</taxon>
        <taxon>Elateroidea</taxon>
        <taxon>Elateridae</taxon>
        <taxon>Agrypninae</taxon>
        <taxon>Pyrophorini</taxon>
        <taxon>Ignelater</taxon>
    </lineage>
</organism>
<evidence type="ECO:0000256" key="3">
    <source>
        <dbReference type="ARBA" id="ARBA00022525"/>
    </source>
</evidence>
<accession>A0A8K0CBC5</accession>
<dbReference type="Gene3D" id="1.10.238.20">
    <property type="entry name" value="Pheromone/general odorant binding protein domain"/>
    <property type="match status" value="1"/>
</dbReference>
<dbReference type="CDD" id="cd23992">
    <property type="entry name" value="PBP_GOBP"/>
    <property type="match status" value="1"/>
</dbReference>
<sequence length="138" mass="15098">MKAFFALCVLAAVAFAQGQQLTAEQSAKLKEHVKICIDSSKVDKQLVIDARAGKFAETPELYEFFTCVFKRVGFLDDNEKLQEDVIRAKAPAGLSKEVLDKGIQTCAKAQDAGAGKVAFAAYKCFKTESDVKIDILED</sequence>
<keyword evidence="3" id="KW-0964">Secreted</keyword>
<evidence type="ECO:0000256" key="4">
    <source>
        <dbReference type="ARBA" id="ARBA00022729"/>
    </source>
</evidence>
<dbReference type="GO" id="GO:0005615">
    <property type="term" value="C:extracellular space"/>
    <property type="evidence" value="ECO:0007669"/>
    <property type="project" value="TreeGrafter"/>
</dbReference>
<feature type="signal peptide" evidence="5">
    <location>
        <begin position="1"/>
        <end position="18"/>
    </location>
</feature>
<protein>
    <submittedName>
        <fullName evidence="6">Uncharacterized protein</fullName>
    </submittedName>
</protein>
<dbReference type="PANTHER" id="PTHR11857">
    <property type="entry name" value="ODORANT BINDING PROTEIN-RELATED"/>
    <property type="match status" value="1"/>
</dbReference>
<feature type="chain" id="PRO_5035464178" evidence="5">
    <location>
        <begin position="19"/>
        <end position="138"/>
    </location>
</feature>
<dbReference type="GO" id="GO:0005549">
    <property type="term" value="F:odorant binding"/>
    <property type="evidence" value="ECO:0007669"/>
    <property type="project" value="InterPro"/>
</dbReference>
<dbReference type="PANTHER" id="PTHR11857:SF43">
    <property type="entry name" value="GEO07291P1-RELATED"/>
    <property type="match status" value="1"/>
</dbReference>
<comment type="subcellular location">
    <subcellularLocation>
        <location evidence="1">Secreted</location>
    </subcellularLocation>
</comment>
<evidence type="ECO:0000256" key="1">
    <source>
        <dbReference type="ARBA" id="ARBA00004613"/>
    </source>
</evidence>
<dbReference type="SUPFAM" id="SSF47565">
    <property type="entry name" value="Insect pheromone/odorant-binding proteins"/>
    <property type="match status" value="1"/>
</dbReference>
<evidence type="ECO:0000256" key="2">
    <source>
        <dbReference type="ARBA" id="ARBA00008098"/>
    </source>
</evidence>
<dbReference type="AlphaFoldDB" id="A0A8K0CBC5"/>
<name>A0A8K0CBC5_IGNLU</name>
<dbReference type="InterPro" id="IPR006170">
    <property type="entry name" value="PBP/GOBP"/>
</dbReference>
<dbReference type="OrthoDB" id="8194670at2759"/>
<keyword evidence="7" id="KW-1185">Reference proteome</keyword>
<proteinExistence type="inferred from homology"/>
<evidence type="ECO:0000313" key="7">
    <source>
        <dbReference type="Proteomes" id="UP000801492"/>
    </source>
</evidence>
<comment type="caution">
    <text evidence="6">The sequence shown here is derived from an EMBL/GenBank/DDBJ whole genome shotgun (WGS) entry which is preliminary data.</text>
</comment>
<keyword evidence="4 5" id="KW-0732">Signal</keyword>
<dbReference type="Pfam" id="PF01395">
    <property type="entry name" value="PBP_GOBP"/>
    <property type="match status" value="1"/>
</dbReference>